<dbReference type="AlphaFoldDB" id="A0A370XCE4"/>
<dbReference type="EMBL" id="QRBF01000001">
    <property type="protein sequence ID" value="RDS86066.1"/>
    <property type="molecule type" value="Genomic_DNA"/>
</dbReference>
<dbReference type="InterPro" id="IPR013785">
    <property type="entry name" value="Aldolase_TIM"/>
</dbReference>
<evidence type="ECO:0000259" key="1">
    <source>
        <dbReference type="Pfam" id="PF00724"/>
    </source>
</evidence>
<gene>
    <name evidence="2" type="ORF">DWU99_01990</name>
</gene>
<name>A0A370XCE4_9GAMM</name>
<dbReference type="Pfam" id="PF00724">
    <property type="entry name" value="Oxidored_FMN"/>
    <property type="match status" value="1"/>
</dbReference>
<protein>
    <recommendedName>
        <fullName evidence="1">NADH:flavin oxidoreductase/NADH oxidase N-terminal domain-containing protein</fullName>
    </recommendedName>
</protein>
<dbReference type="InterPro" id="IPR045247">
    <property type="entry name" value="Oye-like"/>
</dbReference>
<evidence type="ECO:0000313" key="2">
    <source>
        <dbReference type="EMBL" id="RDS86066.1"/>
    </source>
</evidence>
<sequence length="68" mass="7537">MKPAFDRTSAEDALKAGHADLIAFARSFLANPDLVERMRTNEVLNAVDMATFYTPDPKGYTDYPTRAA</sequence>
<dbReference type="OrthoDB" id="8523426at2"/>
<dbReference type="GO" id="GO:0016491">
    <property type="term" value="F:oxidoreductase activity"/>
    <property type="evidence" value="ECO:0007669"/>
    <property type="project" value="InterPro"/>
</dbReference>
<comment type="caution">
    <text evidence="2">The sequence shown here is derived from an EMBL/GenBank/DDBJ whole genome shotgun (WGS) entry which is preliminary data.</text>
</comment>
<feature type="domain" description="NADH:flavin oxidoreductase/NADH oxidase N-terminal" evidence="1">
    <location>
        <begin position="6"/>
        <end position="41"/>
    </location>
</feature>
<reference evidence="2 3" key="1">
    <citation type="submission" date="2018-07" db="EMBL/GenBank/DDBJ databases">
        <title>Dyella monticola sp. nov. and Dyella psychrodurans sp. nov. isolated from monsoon evergreen broad-leaved forest soil of Dinghu Mountain, China.</title>
        <authorList>
            <person name="Gao Z."/>
            <person name="Qiu L."/>
        </authorList>
    </citation>
    <scope>NUCLEOTIDE SEQUENCE [LARGE SCALE GENOMIC DNA]</scope>
    <source>
        <strain evidence="2 3">4MSK11</strain>
    </source>
</reference>
<dbReference type="SUPFAM" id="SSF51395">
    <property type="entry name" value="FMN-linked oxidoreductases"/>
    <property type="match status" value="1"/>
</dbReference>
<dbReference type="PANTHER" id="PTHR22893:SF91">
    <property type="entry name" value="NADPH DEHYDROGENASE 2-RELATED"/>
    <property type="match status" value="1"/>
</dbReference>
<organism evidence="2 3">
    <name type="scientific">Dyella psychrodurans</name>
    <dbReference type="NCBI Taxonomy" id="1927960"/>
    <lineage>
        <taxon>Bacteria</taxon>
        <taxon>Pseudomonadati</taxon>
        <taxon>Pseudomonadota</taxon>
        <taxon>Gammaproteobacteria</taxon>
        <taxon>Lysobacterales</taxon>
        <taxon>Rhodanobacteraceae</taxon>
        <taxon>Dyella</taxon>
    </lineage>
</organism>
<evidence type="ECO:0000313" key="3">
    <source>
        <dbReference type="Proteomes" id="UP000255334"/>
    </source>
</evidence>
<dbReference type="InterPro" id="IPR001155">
    <property type="entry name" value="OxRdtase_FMN_N"/>
</dbReference>
<keyword evidence="3" id="KW-1185">Reference proteome</keyword>
<dbReference type="PANTHER" id="PTHR22893">
    <property type="entry name" value="NADH OXIDOREDUCTASE-RELATED"/>
    <property type="match status" value="1"/>
</dbReference>
<dbReference type="Proteomes" id="UP000255334">
    <property type="component" value="Unassembled WGS sequence"/>
</dbReference>
<dbReference type="GO" id="GO:0010181">
    <property type="term" value="F:FMN binding"/>
    <property type="evidence" value="ECO:0007669"/>
    <property type="project" value="InterPro"/>
</dbReference>
<accession>A0A370XCE4</accession>
<proteinExistence type="predicted"/>
<dbReference type="Gene3D" id="3.20.20.70">
    <property type="entry name" value="Aldolase class I"/>
    <property type="match status" value="1"/>
</dbReference>